<organism evidence="2 3">
    <name type="scientific">Botrytis fragariae</name>
    <dbReference type="NCBI Taxonomy" id="1964551"/>
    <lineage>
        <taxon>Eukaryota</taxon>
        <taxon>Fungi</taxon>
        <taxon>Dikarya</taxon>
        <taxon>Ascomycota</taxon>
        <taxon>Pezizomycotina</taxon>
        <taxon>Leotiomycetes</taxon>
        <taxon>Helotiales</taxon>
        <taxon>Sclerotiniaceae</taxon>
        <taxon>Botrytis</taxon>
    </lineage>
</organism>
<feature type="compositionally biased region" description="Gly residues" evidence="1">
    <location>
        <begin position="333"/>
        <end position="342"/>
    </location>
</feature>
<evidence type="ECO:0000313" key="2">
    <source>
        <dbReference type="EMBL" id="KAF5874165.1"/>
    </source>
</evidence>
<dbReference type="Proteomes" id="UP000531561">
    <property type="component" value="Unassembled WGS sequence"/>
</dbReference>
<feature type="compositionally biased region" description="Polar residues" evidence="1">
    <location>
        <begin position="214"/>
        <end position="230"/>
    </location>
</feature>
<dbReference type="OrthoDB" id="3508611at2759"/>
<dbReference type="AlphaFoldDB" id="A0A8H6AVE1"/>
<proteinExistence type="predicted"/>
<gene>
    <name evidence="2" type="ORF">Bfra_004172</name>
</gene>
<feature type="region of interest" description="Disordered" evidence="1">
    <location>
        <begin position="1"/>
        <end position="69"/>
    </location>
</feature>
<reference evidence="2 3" key="1">
    <citation type="journal article" date="2020" name="Phytopathology">
        <title>A high-quality genome resource of Botrytis fragariae, a new and rapidly spreading fungal pathogen causing strawberry gray mold in the U.S.A.</title>
        <authorList>
            <person name="Wu Y."/>
            <person name="Saski C.A."/>
            <person name="Schnabel G."/>
            <person name="Xiao S."/>
            <person name="Hu M."/>
        </authorList>
    </citation>
    <scope>NUCLEOTIDE SEQUENCE [LARGE SCALE GENOMIC DNA]</scope>
    <source>
        <strain evidence="2 3">BVB16</strain>
    </source>
</reference>
<feature type="region of interest" description="Disordered" evidence="1">
    <location>
        <begin position="209"/>
        <end position="342"/>
    </location>
</feature>
<protein>
    <submittedName>
        <fullName evidence="2">Uncharacterized protein</fullName>
    </submittedName>
</protein>
<evidence type="ECO:0000256" key="1">
    <source>
        <dbReference type="SAM" id="MobiDB-lite"/>
    </source>
</evidence>
<comment type="caution">
    <text evidence="2">The sequence shown here is derived from an EMBL/GenBank/DDBJ whole genome shotgun (WGS) entry which is preliminary data.</text>
</comment>
<feature type="compositionally biased region" description="Polar residues" evidence="1">
    <location>
        <begin position="257"/>
        <end position="273"/>
    </location>
</feature>
<evidence type="ECO:0000313" key="3">
    <source>
        <dbReference type="Proteomes" id="UP000531561"/>
    </source>
</evidence>
<feature type="compositionally biased region" description="Polar residues" evidence="1">
    <location>
        <begin position="29"/>
        <end position="41"/>
    </location>
</feature>
<keyword evidence="3" id="KW-1185">Reference proteome</keyword>
<sequence length="342" mass="37504">MPRNKYTPSNSIPPPQTQSSAREPILPSKPQTLTPSSPSSDNAEDPLAGQKMMHGNSIPEPSESPKSQLHDAIERIQSLHKRRAQIKTIYENERQYLDQRSQKTKSSFEGLIVSTEEQIQSINEFPAFDSHPDYTEVNGKLHSVALDTKALFQNVNALSESIIMALDAWYQKEFDKCAYEIKLAEKDYKRSFDTWQDLIKSGDLFGASEPFKSSAPTNPGPSSSRSSHQLQDGPDPHMYASAPVSNPNIPIPHKSDTITSQHNNIRPQSSRNASIDMGANMSGAMMGGSMNGRGNGNGNANANANMNGDMNYPPNSSEKRSGGKKKTFSWLSGGSGNGKYIE</sequence>
<feature type="compositionally biased region" description="Low complexity" evidence="1">
    <location>
        <begin position="298"/>
        <end position="311"/>
    </location>
</feature>
<dbReference type="EMBL" id="JABFCT010000007">
    <property type="protein sequence ID" value="KAF5874165.1"/>
    <property type="molecule type" value="Genomic_DNA"/>
</dbReference>
<feature type="compositionally biased region" description="Gly residues" evidence="1">
    <location>
        <begin position="285"/>
        <end position="297"/>
    </location>
</feature>
<dbReference type="RefSeq" id="XP_037193111.1">
    <property type="nucleotide sequence ID" value="XM_037334577.1"/>
</dbReference>
<accession>A0A8H6AVE1</accession>
<feature type="compositionally biased region" description="Polar residues" evidence="1">
    <location>
        <begin position="1"/>
        <end position="10"/>
    </location>
</feature>
<dbReference type="GeneID" id="59258269"/>
<name>A0A8H6AVE1_9HELO</name>